<proteinExistence type="predicted"/>
<evidence type="ECO:0000256" key="7">
    <source>
        <dbReference type="ARBA" id="ARBA00022949"/>
    </source>
</evidence>
<evidence type="ECO:0000256" key="12">
    <source>
        <dbReference type="SAM" id="MobiDB-lite"/>
    </source>
</evidence>
<keyword evidence="6" id="KW-0303">Gap junction</keyword>
<evidence type="ECO:0008006" key="16">
    <source>
        <dbReference type="Google" id="ProtNLM"/>
    </source>
</evidence>
<feature type="transmembrane region" description="Helical" evidence="13">
    <location>
        <begin position="289"/>
        <end position="313"/>
    </location>
</feature>
<dbReference type="OrthoDB" id="5867527at2759"/>
<feature type="transmembrane region" description="Helical" evidence="13">
    <location>
        <begin position="32"/>
        <end position="50"/>
    </location>
</feature>
<keyword evidence="11" id="KW-0407">Ion channel</keyword>
<evidence type="ECO:0000256" key="6">
    <source>
        <dbReference type="ARBA" id="ARBA00022868"/>
    </source>
</evidence>
<dbReference type="Pfam" id="PF00876">
    <property type="entry name" value="Innexin"/>
    <property type="match status" value="1"/>
</dbReference>
<evidence type="ECO:0000256" key="10">
    <source>
        <dbReference type="ARBA" id="ARBA00023136"/>
    </source>
</evidence>
<evidence type="ECO:0000313" key="14">
    <source>
        <dbReference type="EMBL" id="CAG9803636.1"/>
    </source>
</evidence>
<gene>
    <name evidence="14" type="ORF">CHIRRI_LOCUS6534</name>
</gene>
<reference evidence="14" key="2">
    <citation type="submission" date="2022-10" db="EMBL/GenBank/DDBJ databases">
        <authorList>
            <consortium name="ENA_rothamsted_submissions"/>
            <consortium name="culmorum"/>
            <person name="King R."/>
        </authorList>
    </citation>
    <scope>NUCLEOTIDE SEQUENCE</scope>
</reference>
<evidence type="ECO:0000313" key="15">
    <source>
        <dbReference type="Proteomes" id="UP001153620"/>
    </source>
</evidence>
<keyword evidence="8 13" id="KW-1133">Transmembrane helix</keyword>
<evidence type="ECO:0000256" key="1">
    <source>
        <dbReference type="ARBA" id="ARBA00004610"/>
    </source>
</evidence>
<comment type="subcellular location">
    <subcellularLocation>
        <location evidence="1">Cell junction</location>
        <location evidence="1">Gap junction</location>
    </subcellularLocation>
    <subcellularLocation>
        <location evidence="2">Cell membrane</location>
        <topology evidence="2">Multi-pass membrane protein</topology>
    </subcellularLocation>
</comment>
<dbReference type="GO" id="GO:0005243">
    <property type="term" value="F:gap junction channel activity"/>
    <property type="evidence" value="ECO:0007669"/>
    <property type="project" value="TreeGrafter"/>
</dbReference>
<evidence type="ECO:0000256" key="11">
    <source>
        <dbReference type="ARBA" id="ARBA00023303"/>
    </source>
</evidence>
<accession>A0A9N9RUR5</accession>
<dbReference type="EMBL" id="OU895878">
    <property type="protein sequence ID" value="CAG9803636.1"/>
    <property type="molecule type" value="Genomic_DNA"/>
</dbReference>
<organism evidence="14 15">
    <name type="scientific">Chironomus riparius</name>
    <dbReference type="NCBI Taxonomy" id="315576"/>
    <lineage>
        <taxon>Eukaryota</taxon>
        <taxon>Metazoa</taxon>
        <taxon>Ecdysozoa</taxon>
        <taxon>Arthropoda</taxon>
        <taxon>Hexapoda</taxon>
        <taxon>Insecta</taxon>
        <taxon>Pterygota</taxon>
        <taxon>Neoptera</taxon>
        <taxon>Endopterygota</taxon>
        <taxon>Diptera</taxon>
        <taxon>Nematocera</taxon>
        <taxon>Chironomoidea</taxon>
        <taxon>Chironomidae</taxon>
        <taxon>Chironominae</taxon>
        <taxon>Chironomus</taxon>
    </lineage>
</organism>
<dbReference type="GO" id="GO:0034220">
    <property type="term" value="P:monoatomic ion transmembrane transport"/>
    <property type="evidence" value="ECO:0007669"/>
    <property type="project" value="UniProtKB-KW"/>
</dbReference>
<keyword evidence="3" id="KW-0813">Transport</keyword>
<dbReference type="PANTHER" id="PTHR11893:SF38">
    <property type="entry name" value="INNEXIN INX7"/>
    <property type="match status" value="1"/>
</dbReference>
<dbReference type="Proteomes" id="UP001153620">
    <property type="component" value="Chromosome 2"/>
</dbReference>
<feature type="region of interest" description="Disordered" evidence="12">
    <location>
        <begin position="397"/>
        <end position="424"/>
    </location>
</feature>
<evidence type="ECO:0000256" key="8">
    <source>
        <dbReference type="ARBA" id="ARBA00022989"/>
    </source>
</evidence>
<reference evidence="14" key="1">
    <citation type="submission" date="2022-01" db="EMBL/GenBank/DDBJ databases">
        <authorList>
            <person name="King R."/>
        </authorList>
    </citation>
    <scope>NUCLEOTIDE SEQUENCE</scope>
</reference>
<evidence type="ECO:0000256" key="9">
    <source>
        <dbReference type="ARBA" id="ARBA00023065"/>
    </source>
</evidence>
<keyword evidence="4" id="KW-1003">Cell membrane</keyword>
<dbReference type="GO" id="GO:0005921">
    <property type="term" value="C:gap junction"/>
    <property type="evidence" value="ECO:0007669"/>
    <property type="project" value="UniProtKB-SubCell"/>
</dbReference>
<evidence type="ECO:0000256" key="5">
    <source>
        <dbReference type="ARBA" id="ARBA00022692"/>
    </source>
</evidence>
<name>A0A9N9RUR5_9DIPT</name>
<keyword evidence="9" id="KW-0406">Ion transport</keyword>
<dbReference type="InterPro" id="IPR000990">
    <property type="entry name" value="Innexin"/>
</dbReference>
<evidence type="ECO:0000256" key="2">
    <source>
        <dbReference type="ARBA" id="ARBA00004651"/>
    </source>
</evidence>
<sequence>MISTFATIAPHLKLSRKVISIDNVGFKFHYRLTFIILLVCTILVTSRSYIGEHIRCMVGGGPTIPEHVINTFCFFTTTFTIVRHLNQTLLEKGIIPHPGIGPLYPDDEVTHHAYYQWVPFVLFFQAVCFYLPHLFWRSWEGGKIKALVDGLQRVLLSRYIRGDEDVTINKDYTIKAMSTLQKKLSTIKIAFLRHIIVNRHWASKMITCEIMNFLNCCLQIYITHVFLGRQFLRLGIDFIHDDFTGAMDSLDIVFPKVTKCHFHKYGASGSIQKHDALCVMALNIINEKIFVFLWFWYCILLTVSILSLLWRLITVCLHSRSNAFNGFVFSTACPGKMNPWDMIVVTNEFYFSDWLFLYYLAKNMEPFLFRKMLLEYIIPEVQSERNSLIYGHEADSDTASLNEKEKLKEEENNDETDDDSLHSIDMESAPSSCLMAVNEKKVKFV</sequence>
<keyword evidence="15" id="KW-1185">Reference proteome</keyword>
<dbReference type="AlphaFoldDB" id="A0A9N9RUR5"/>
<dbReference type="PANTHER" id="PTHR11893">
    <property type="entry name" value="INNEXIN"/>
    <property type="match status" value="1"/>
</dbReference>
<dbReference type="GO" id="GO:0007602">
    <property type="term" value="P:phototransduction"/>
    <property type="evidence" value="ECO:0007669"/>
    <property type="project" value="TreeGrafter"/>
</dbReference>
<evidence type="ECO:0000256" key="3">
    <source>
        <dbReference type="ARBA" id="ARBA00022448"/>
    </source>
</evidence>
<dbReference type="PRINTS" id="PR01262">
    <property type="entry name" value="INNEXIN"/>
</dbReference>
<protein>
    <recommendedName>
        <fullName evidence="16">Innexin</fullName>
    </recommendedName>
</protein>
<keyword evidence="5 13" id="KW-0812">Transmembrane</keyword>
<evidence type="ECO:0000256" key="13">
    <source>
        <dbReference type="SAM" id="Phobius"/>
    </source>
</evidence>
<keyword evidence="10 13" id="KW-0472">Membrane</keyword>
<keyword evidence="7" id="KW-0965">Cell junction</keyword>
<dbReference type="GO" id="GO:0005886">
    <property type="term" value="C:plasma membrane"/>
    <property type="evidence" value="ECO:0007669"/>
    <property type="project" value="UniProtKB-SubCell"/>
</dbReference>
<feature type="transmembrane region" description="Helical" evidence="13">
    <location>
        <begin position="114"/>
        <end position="136"/>
    </location>
</feature>
<evidence type="ECO:0000256" key="4">
    <source>
        <dbReference type="ARBA" id="ARBA00022475"/>
    </source>
</evidence>